<dbReference type="AlphaFoldDB" id="A0A930GWX3"/>
<dbReference type="Proteomes" id="UP000775770">
    <property type="component" value="Unassembled WGS sequence"/>
</dbReference>
<comment type="caution">
    <text evidence="1">The sequence shown here is derived from an EMBL/GenBank/DDBJ whole genome shotgun (WGS) entry which is preliminary data.</text>
</comment>
<reference evidence="1" key="1">
    <citation type="submission" date="2020-04" db="EMBL/GenBank/DDBJ databases">
        <title>Deep metagenomics examines the oral microbiome during advanced dental caries in children, revealing novel taxa and co-occurrences with host molecules.</title>
        <authorList>
            <person name="Baker J.L."/>
            <person name="Morton J.T."/>
            <person name="Dinis M."/>
            <person name="Alvarez R."/>
            <person name="Tran N.C."/>
            <person name="Knight R."/>
            <person name="Edlund A."/>
        </authorList>
    </citation>
    <scope>NUCLEOTIDE SEQUENCE</scope>
    <source>
        <strain evidence="1">JCVI_38_bin.19</strain>
    </source>
</reference>
<organism evidence="1 2">
    <name type="scientific">Oribacterium sinus</name>
    <dbReference type="NCBI Taxonomy" id="237576"/>
    <lineage>
        <taxon>Bacteria</taxon>
        <taxon>Bacillati</taxon>
        <taxon>Bacillota</taxon>
        <taxon>Clostridia</taxon>
        <taxon>Lachnospirales</taxon>
        <taxon>Lachnospiraceae</taxon>
        <taxon>Oribacterium</taxon>
    </lineage>
</organism>
<protein>
    <submittedName>
        <fullName evidence="1">Transcriptional regulator</fullName>
    </submittedName>
</protein>
<proteinExistence type="predicted"/>
<dbReference type="RefSeq" id="WP_304069340.1">
    <property type="nucleotide sequence ID" value="NZ_JABZRA010000002.1"/>
</dbReference>
<evidence type="ECO:0000313" key="1">
    <source>
        <dbReference type="EMBL" id="MBF1271862.1"/>
    </source>
</evidence>
<evidence type="ECO:0000313" key="2">
    <source>
        <dbReference type="Proteomes" id="UP000775770"/>
    </source>
</evidence>
<sequence length="254" mass="29727">MDLYKELTRLQCFSYADMVQLCKSEKAADWQIKTYLKKGYIERVRRNLYVVISMETEQPIANRFQIASQVTQDACISHHSAFEYYGYANQVFYEVYFSTCKNVRPFTYDGIEYIPLPKTSAIEIPDMNNGVRVTSLERTVIDSIIDMDKIAGLEEFLRCLELIPSLNEEKLLDVLEGYSKKQLYQKVGYILEFYKKDLSLSKDFFLKCISCSSSSKTYLTQEIRDNIFHPKWLLYAPKDLKQLINKGVEYDDVI</sequence>
<name>A0A930GWX3_9FIRM</name>
<dbReference type="EMBL" id="JABZRA010000002">
    <property type="protein sequence ID" value="MBF1271862.1"/>
    <property type="molecule type" value="Genomic_DNA"/>
</dbReference>
<gene>
    <name evidence="1" type="ORF">HXM90_00330</name>
</gene>
<accession>A0A930GWX3</accession>